<dbReference type="Proteomes" id="UP000054526">
    <property type="component" value="Unassembled WGS sequence"/>
</dbReference>
<evidence type="ECO:0000256" key="2">
    <source>
        <dbReference type="ARBA" id="ARBA00023015"/>
    </source>
</evidence>
<evidence type="ECO:0000256" key="1">
    <source>
        <dbReference type="ARBA" id="ARBA00009437"/>
    </source>
</evidence>
<evidence type="ECO:0000313" key="6">
    <source>
        <dbReference type="EMBL" id="KIL37307.1"/>
    </source>
</evidence>
<evidence type="ECO:0000256" key="3">
    <source>
        <dbReference type="ARBA" id="ARBA00023125"/>
    </source>
</evidence>
<feature type="domain" description="HTH lysR-type" evidence="5">
    <location>
        <begin position="4"/>
        <end position="61"/>
    </location>
</feature>
<comment type="similarity">
    <text evidence="1">Belongs to the LysR transcriptional regulatory family.</text>
</comment>
<evidence type="ECO:0000259" key="5">
    <source>
        <dbReference type="PROSITE" id="PS50931"/>
    </source>
</evidence>
<dbReference type="Gene3D" id="3.40.190.10">
    <property type="entry name" value="Periplasmic binding protein-like II"/>
    <property type="match status" value="2"/>
</dbReference>
<proteinExistence type="inferred from homology"/>
<keyword evidence="7" id="KW-1185">Reference proteome</keyword>
<dbReference type="InterPro" id="IPR005119">
    <property type="entry name" value="LysR_subst-bd"/>
</dbReference>
<accession>A0ABR5A8H9</accession>
<dbReference type="InterPro" id="IPR036388">
    <property type="entry name" value="WH-like_DNA-bd_sf"/>
</dbReference>
<dbReference type="Pfam" id="PF00126">
    <property type="entry name" value="HTH_1"/>
    <property type="match status" value="1"/>
</dbReference>
<dbReference type="PROSITE" id="PS50931">
    <property type="entry name" value="HTH_LYSR"/>
    <property type="match status" value="1"/>
</dbReference>
<reference evidence="6 7" key="1">
    <citation type="submission" date="2014-12" db="EMBL/GenBank/DDBJ databases">
        <title>Draft genome sequence of Cohnella kolymensis strain B-2846.</title>
        <authorList>
            <person name="Karlyshev A.V."/>
            <person name="Kudryashova E.B."/>
        </authorList>
    </citation>
    <scope>NUCLEOTIDE SEQUENCE [LARGE SCALE GENOMIC DNA]</scope>
    <source>
        <strain evidence="6 7">VKM B-2846</strain>
    </source>
</reference>
<dbReference type="PANTHER" id="PTHR30126">
    <property type="entry name" value="HTH-TYPE TRANSCRIPTIONAL REGULATOR"/>
    <property type="match status" value="1"/>
</dbReference>
<comment type="caution">
    <text evidence="6">The sequence shown here is derived from an EMBL/GenBank/DDBJ whole genome shotgun (WGS) entry which is preliminary data.</text>
</comment>
<evidence type="ECO:0000313" key="7">
    <source>
        <dbReference type="Proteomes" id="UP000054526"/>
    </source>
</evidence>
<dbReference type="InterPro" id="IPR000847">
    <property type="entry name" value="LysR_HTH_N"/>
</dbReference>
<organism evidence="6 7">
    <name type="scientific">Cohnella kolymensis</name>
    <dbReference type="NCBI Taxonomy" id="1590652"/>
    <lineage>
        <taxon>Bacteria</taxon>
        <taxon>Bacillati</taxon>
        <taxon>Bacillota</taxon>
        <taxon>Bacilli</taxon>
        <taxon>Bacillales</taxon>
        <taxon>Paenibacillaceae</taxon>
        <taxon>Cohnella</taxon>
    </lineage>
</organism>
<protein>
    <recommendedName>
        <fullName evidence="5">HTH lysR-type domain-containing protein</fullName>
    </recommendedName>
</protein>
<dbReference type="Pfam" id="PF03466">
    <property type="entry name" value="LysR_substrate"/>
    <property type="match status" value="1"/>
</dbReference>
<dbReference type="PANTHER" id="PTHR30126:SF40">
    <property type="entry name" value="HTH-TYPE TRANSCRIPTIONAL REGULATOR GLTR"/>
    <property type="match status" value="1"/>
</dbReference>
<evidence type="ECO:0000256" key="4">
    <source>
        <dbReference type="ARBA" id="ARBA00023163"/>
    </source>
</evidence>
<dbReference type="CDD" id="cd05466">
    <property type="entry name" value="PBP2_LTTR_substrate"/>
    <property type="match status" value="1"/>
</dbReference>
<keyword evidence="2" id="KW-0805">Transcription regulation</keyword>
<dbReference type="SUPFAM" id="SSF53850">
    <property type="entry name" value="Periplasmic binding protein-like II"/>
    <property type="match status" value="1"/>
</dbReference>
<name>A0ABR5A8H9_9BACL</name>
<sequence>MSGLNLDQLEAFSVIVREKSFSKAAEMMHLTQSALSIRISKLEAEIETDLFIRDGRTIRLSKYGELYLPFVQRILALTQESKMMLHQAMNEEKLHLHIGTTSRIATYLLPSLLEQFQNVMPQVDISIQTGLSEEVLEMLHDYTIHIALINDPPEDERWDKLLLFRDRILLISSPDHPLYGNIAVINNFLLTPCMACPSSMPKIPPPTSVL</sequence>
<dbReference type="InterPro" id="IPR036390">
    <property type="entry name" value="WH_DNA-bd_sf"/>
</dbReference>
<keyword evidence="3" id="KW-0238">DNA-binding</keyword>
<dbReference type="SUPFAM" id="SSF46785">
    <property type="entry name" value="Winged helix' DNA-binding domain"/>
    <property type="match status" value="1"/>
</dbReference>
<dbReference type="EMBL" id="JXAL01000001">
    <property type="protein sequence ID" value="KIL37307.1"/>
    <property type="molecule type" value="Genomic_DNA"/>
</dbReference>
<dbReference type="PRINTS" id="PR00039">
    <property type="entry name" value="HTHLYSR"/>
</dbReference>
<gene>
    <name evidence="6" type="ORF">SD71_01015</name>
</gene>
<dbReference type="Gene3D" id="1.10.10.10">
    <property type="entry name" value="Winged helix-like DNA-binding domain superfamily/Winged helix DNA-binding domain"/>
    <property type="match status" value="1"/>
</dbReference>
<keyword evidence="4" id="KW-0804">Transcription</keyword>